<dbReference type="PANTHER" id="PTHR23421">
    <property type="entry name" value="BETA-GALACTOSIDASE RELATED"/>
    <property type="match status" value="1"/>
</dbReference>
<sequence length="769" mass="86224">MRENLMNWKATKPLSAKGLAHLFFFPALKRLADAKRKRHLGVVDYYFLSLPPFRPNLPRVNVPSSRAFAFNQSGAEDVLAHFMCVTNADCSFFSGESKVVIKETVGVQPQNSAKATFSIDQHYVGREFRIDYEGDQFLKDGLPFRYVSGSLHYFRVPATYWRDRLQKLRAAGLNAVSTYVDWSKHEPQPDEYNFTDDLDIARFIQIAQEEDLYVILRPGPYICAERDMGGFPPWLLVKNPNMKLRTRDSSYRRFVSKWFSVLLPLIKPYLYGNGGPVIMVQVENEYGSFPACDFDYTSWLRDEYKQYVGNAAVLFTTDGNADGYLKCGKIADVYATVDFGSGGDIASSFRALRNHEPRGPLVNSEFYPGWLDHWESPHSLVSAQKVADSLDRLLAHNASVNFYVFFGGTNFGFSSGAEYGSYYNPQPTSYDYDAPLNEAGDTTEKYFAIKNVIANYLPPPHTPPPSPLPAPKTEYGPILIQRVGSLFEALEKISEAGPNSHRGSAGVVSSEYPLSFEQLSQSYGFVLYETRINKILTDPTLLSIPDLRDRAHVFIDWDPVGILSRTRKIFSLPIHGLIGQKIRILVENQGRINYGTKINEHKGIVSNVTLGGKIVKGWTMYRLPFNDTSLLDKYVDETITLSQGQPREACINDAGFKIPSLYMGFFTLPQDTTPLTPHDSYLSLQGWHKASICEGVAFLNGHNLGRYWTVAGPQLTLYVPGVYMLPPPASNRLVLFELEKAPCSSVESSCYVNLVSQPIINGPTPGGLI</sequence>
<keyword evidence="4" id="KW-0325">Glycoprotein</keyword>
<dbReference type="Pfam" id="PF21467">
    <property type="entry name" value="BetaGal_gal-bd"/>
    <property type="match status" value="1"/>
</dbReference>
<reference evidence="11" key="2">
    <citation type="submission" date="2017-10" db="EMBL/GenBank/DDBJ databases">
        <title>Ladona fulva Genome sequencing and assembly.</title>
        <authorList>
            <person name="Murali S."/>
            <person name="Richards S."/>
            <person name="Bandaranaike D."/>
            <person name="Bellair M."/>
            <person name="Blankenburg K."/>
            <person name="Chao H."/>
            <person name="Dinh H."/>
            <person name="Doddapaneni H."/>
            <person name="Dugan-Rocha S."/>
            <person name="Elkadiri S."/>
            <person name="Gnanaolivu R."/>
            <person name="Hernandez B."/>
            <person name="Skinner E."/>
            <person name="Javaid M."/>
            <person name="Lee S."/>
            <person name="Li M."/>
            <person name="Ming W."/>
            <person name="Munidasa M."/>
            <person name="Muniz J."/>
            <person name="Nguyen L."/>
            <person name="Hughes D."/>
            <person name="Osuji N."/>
            <person name="Pu L.-L."/>
            <person name="Puazo M."/>
            <person name="Qu C."/>
            <person name="Quiroz J."/>
            <person name="Raj R."/>
            <person name="Weissenberger G."/>
            <person name="Xin Y."/>
            <person name="Zou X."/>
            <person name="Han Y."/>
            <person name="Worley K."/>
            <person name="Muzny D."/>
            <person name="Gibbs R."/>
        </authorList>
    </citation>
    <scope>NUCLEOTIDE SEQUENCE</scope>
    <source>
        <strain evidence="11">Sampled in the wild</strain>
    </source>
</reference>
<feature type="domain" description="Beta-galactosidase 1-like first all-beta" evidence="9">
    <location>
        <begin position="513"/>
        <end position="623"/>
    </location>
</feature>
<reference evidence="11" key="1">
    <citation type="submission" date="2013-04" db="EMBL/GenBank/DDBJ databases">
        <authorList>
            <person name="Qu J."/>
            <person name="Murali S.C."/>
            <person name="Bandaranaike D."/>
            <person name="Bellair M."/>
            <person name="Blankenburg K."/>
            <person name="Chao H."/>
            <person name="Dinh H."/>
            <person name="Doddapaneni H."/>
            <person name="Downs B."/>
            <person name="Dugan-Rocha S."/>
            <person name="Elkadiri S."/>
            <person name="Gnanaolivu R.D."/>
            <person name="Hernandez B."/>
            <person name="Javaid M."/>
            <person name="Jayaseelan J.C."/>
            <person name="Lee S."/>
            <person name="Li M."/>
            <person name="Ming W."/>
            <person name="Munidasa M."/>
            <person name="Muniz J."/>
            <person name="Nguyen L."/>
            <person name="Ongeri F."/>
            <person name="Osuji N."/>
            <person name="Pu L.-L."/>
            <person name="Puazo M."/>
            <person name="Qu C."/>
            <person name="Quiroz J."/>
            <person name="Raj R."/>
            <person name="Weissenberger G."/>
            <person name="Xin Y."/>
            <person name="Zou X."/>
            <person name="Han Y."/>
            <person name="Richards S."/>
            <person name="Worley K."/>
            <person name="Muzny D."/>
            <person name="Gibbs R."/>
        </authorList>
    </citation>
    <scope>NUCLEOTIDE SEQUENCE</scope>
    <source>
        <strain evidence="11">Sampled in the wild</strain>
    </source>
</reference>
<evidence type="ECO:0000256" key="1">
    <source>
        <dbReference type="ARBA" id="ARBA00009809"/>
    </source>
</evidence>
<dbReference type="PROSITE" id="PS01182">
    <property type="entry name" value="GLYCOSYL_HYDROL_F35"/>
    <property type="match status" value="1"/>
</dbReference>
<evidence type="ECO:0000256" key="7">
    <source>
        <dbReference type="RuleBase" id="RU003679"/>
    </source>
</evidence>
<dbReference type="AlphaFoldDB" id="A0A8K0P3U9"/>
<keyword evidence="5 6" id="KW-0326">Glycosidase</keyword>
<name>A0A8K0P3U9_LADFU</name>
<keyword evidence="12" id="KW-1185">Reference proteome</keyword>
<dbReference type="FunFam" id="2.60.120.260:FF:000021">
    <property type="entry name" value="Beta-galactosidase"/>
    <property type="match status" value="1"/>
</dbReference>
<dbReference type="InterPro" id="IPR019801">
    <property type="entry name" value="Glyco_hydro_35_CS"/>
</dbReference>
<dbReference type="InterPro" id="IPR008979">
    <property type="entry name" value="Galactose-bd-like_sf"/>
</dbReference>
<protein>
    <recommendedName>
        <fullName evidence="6">Beta-galactosidase</fullName>
        <ecNumber evidence="6">3.2.1.23</ecNumber>
    </recommendedName>
</protein>
<comment type="catalytic activity">
    <reaction evidence="6">
        <text>Hydrolysis of terminal non-reducing beta-D-galactose residues in beta-D-galactosides.</text>
        <dbReference type="EC" id="3.2.1.23"/>
    </reaction>
</comment>
<dbReference type="Gene3D" id="2.60.120.260">
    <property type="entry name" value="Galactose-binding domain-like"/>
    <property type="match status" value="2"/>
</dbReference>
<keyword evidence="2" id="KW-0732">Signal</keyword>
<dbReference type="GO" id="GO:0005975">
    <property type="term" value="P:carbohydrate metabolic process"/>
    <property type="evidence" value="ECO:0007669"/>
    <property type="project" value="InterPro"/>
</dbReference>
<dbReference type="EC" id="3.2.1.23" evidence="6"/>
<dbReference type="PRINTS" id="PR00742">
    <property type="entry name" value="GLHYDRLASE35"/>
</dbReference>
<dbReference type="FunFam" id="3.20.20.80:FF:000017">
    <property type="entry name" value="Beta-galactosidase"/>
    <property type="match status" value="1"/>
</dbReference>
<feature type="domain" description="Beta-galactosidase galactose-binding" evidence="10">
    <location>
        <begin position="659"/>
        <end position="724"/>
    </location>
</feature>
<keyword evidence="3 6" id="KW-0378">Hydrolase</keyword>
<dbReference type="InterPro" id="IPR017853">
    <property type="entry name" value="GH"/>
</dbReference>
<evidence type="ECO:0000256" key="4">
    <source>
        <dbReference type="ARBA" id="ARBA00023180"/>
    </source>
</evidence>
<organism evidence="11 12">
    <name type="scientific">Ladona fulva</name>
    <name type="common">Scarce chaser dragonfly</name>
    <name type="synonym">Libellula fulva</name>
    <dbReference type="NCBI Taxonomy" id="123851"/>
    <lineage>
        <taxon>Eukaryota</taxon>
        <taxon>Metazoa</taxon>
        <taxon>Ecdysozoa</taxon>
        <taxon>Arthropoda</taxon>
        <taxon>Hexapoda</taxon>
        <taxon>Insecta</taxon>
        <taxon>Pterygota</taxon>
        <taxon>Palaeoptera</taxon>
        <taxon>Odonata</taxon>
        <taxon>Epiprocta</taxon>
        <taxon>Anisoptera</taxon>
        <taxon>Libelluloidea</taxon>
        <taxon>Libellulidae</taxon>
        <taxon>Ladona</taxon>
    </lineage>
</organism>
<gene>
    <name evidence="11" type="ORF">J437_LFUL012258</name>
</gene>
<evidence type="ECO:0000256" key="5">
    <source>
        <dbReference type="ARBA" id="ARBA00023295"/>
    </source>
</evidence>
<dbReference type="InterPro" id="IPR001944">
    <property type="entry name" value="Glycoside_Hdrlase_35"/>
</dbReference>
<dbReference type="GO" id="GO:0004565">
    <property type="term" value="F:beta-galactosidase activity"/>
    <property type="evidence" value="ECO:0007669"/>
    <property type="project" value="UniProtKB-EC"/>
</dbReference>
<evidence type="ECO:0000259" key="9">
    <source>
        <dbReference type="Pfam" id="PF21317"/>
    </source>
</evidence>
<dbReference type="EMBL" id="KZ308551">
    <property type="protein sequence ID" value="KAG8231348.1"/>
    <property type="molecule type" value="Genomic_DNA"/>
</dbReference>
<evidence type="ECO:0000313" key="11">
    <source>
        <dbReference type="EMBL" id="KAG8231348.1"/>
    </source>
</evidence>
<evidence type="ECO:0000259" key="8">
    <source>
        <dbReference type="Pfam" id="PF01301"/>
    </source>
</evidence>
<comment type="similarity">
    <text evidence="1 7">Belongs to the glycosyl hydrolase 35 family.</text>
</comment>
<dbReference type="SUPFAM" id="SSF49785">
    <property type="entry name" value="Galactose-binding domain-like"/>
    <property type="match status" value="1"/>
</dbReference>
<dbReference type="Pfam" id="PF01301">
    <property type="entry name" value="Glyco_hydro_35"/>
    <property type="match status" value="1"/>
</dbReference>
<dbReference type="Pfam" id="PF21317">
    <property type="entry name" value="BetaGal_ABD_1"/>
    <property type="match status" value="1"/>
</dbReference>
<evidence type="ECO:0000313" key="12">
    <source>
        <dbReference type="Proteomes" id="UP000792457"/>
    </source>
</evidence>
<dbReference type="SUPFAM" id="SSF51445">
    <property type="entry name" value="(Trans)glycosidases"/>
    <property type="match status" value="1"/>
</dbReference>
<dbReference type="OrthoDB" id="1657402at2759"/>
<proteinExistence type="inferred from homology"/>
<dbReference type="InterPro" id="IPR048912">
    <property type="entry name" value="BetaGal1-like_ABD1"/>
</dbReference>
<comment type="caution">
    <text evidence="11">The sequence shown here is derived from an EMBL/GenBank/DDBJ whole genome shotgun (WGS) entry which is preliminary data.</text>
</comment>
<dbReference type="InterPro" id="IPR048913">
    <property type="entry name" value="BetaGal_gal-bd"/>
</dbReference>
<evidence type="ECO:0000256" key="3">
    <source>
        <dbReference type="ARBA" id="ARBA00022801"/>
    </source>
</evidence>
<dbReference type="InterPro" id="IPR031330">
    <property type="entry name" value="Gly_Hdrlase_35_cat"/>
</dbReference>
<evidence type="ECO:0000259" key="10">
    <source>
        <dbReference type="Pfam" id="PF21467"/>
    </source>
</evidence>
<feature type="domain" description="Glycoside hydrolase 35 catalytic" evidence="8">
    <location>
        <begin position="136"/>
        <end position="455"/>
    </location>
</feature>
<dbReference type="Gene3D" id="3.20.20.80">
    <property type="entry name" value="Glycosidases"/>
    <property type="match status" value="1"/>
</dbReference>
<accession>A0A8K0P3U9</accession>
<evidence type="ECO:0000256" key="2">
    <source>
        <dbReference type="ARBA" id="ARBA00022729"/>
    </source>
</evidence>
<evidence type="ECO:0000256" key="6">
    <source>
        <dbReference type="RuleBase" id="RU000675"/>
    </source>
</evidence>
<dbReference type="Proteomes" id="UP000792457">
    <property type="component" value="Unassembled WGS sequence"/>
</dbReference>